<dbReference type="Proteomes" id="UP000192611">
    <property type="component" value="Unassembled WGS sequence"/>
</dbReference>
<feature type="compositionally biased region" description="Pro residues" evidence="5">
    <location>
        <begin position="206"/>
        <end position="221"/>
    </location>
</feature>
<comment type="subcellular location">
    <subcellularLocation>
        <location evidence="1">Membrane</location>
        <topology evidence="1">Multi-pass membrane protein</topology>
    </subcellularLocation>
</comment>
<feature type="domain" description="GYF" evidence="8">
    <location>
        <begin position="7"/>
        <end position="53"/>
    </location>
</feature>
<keyword evidence="4 6" id="KW-0472">Membrane</keyword>
<evidence type="ECO:0000256" key="5">
    <source>
        <dbReference type="SAM" id="MobiDB-lite"/>
    </source>
</evidence>
<evidence type="ECO:0000256" key="3">
    <source>
        <dbReference type="ARBA" id="ARBA00022989"/>
    </source>
</evidence>
<proteinExistence type="predicted"/>
<feature type="domain" description="GYF" evidence="8">
    <location>
        <begin position="69"/>
        <end position="117"/>
    </location>
</feature>
<dbReference type="InterPro" id="IPR025640">
    <property type="entry name" value="GYF_2"/>
</dbReference>
<dbReference type="Pfam" id="PF06271">
    <property type="entry name" value="RDD"/>
    <property type="match status" value="1"/>
</dbReference>
<gene>
    <name evidence="9" type="ORF">B6D57_02170</name>
</gene>
<accession>A0A1W9S1K6</accession>
<name>A0A1W9S1K6_9BACT</name>
<evidence type="ECO:0000256" key="6">
    <source>
        <dbReference type="SAM" id="Phobius"/>
    </source>
</evidence>
<feature type="region of interest" description="Disordered" evidence="5">
    <location>
        <begin position="202"/>
        <end position="227"/>
    </location>
</feature>
<dbReference type="EMBL" id="NATQ01000031">
    <property type="protein sequence ID" value="OQX90728.1"/>
    <property type="molecule type" value="Genomic_DNA"/>
</dbReference>
<keyword evidence="3 6" id="KW-1133">Transmembrane helix</keyword>
<feature type="domain" description="RDD" evidence="7">
    <location>
        <begin position="348"/>
        <end position="457"/>
    </location>
</feature>
<dbReference type="GO" id="GO:0016020">
    <property type="term" value="C:membrane"/>
    <property type="evidence" value="ECO:0007669"/>
    <property type="project" value="UniProtKB-SubCell"/>
</dbReference>
<evidence type="ECO:0000256" key="4">
    <source>
        <dbReference type="ARBA" id="ARBA00023136"/>
    </source>
</evidence>
<evidence type="ECO:0000313" key="10">
    <source>
        <dbReference type="Proteomes" id="UP000192611"/>
    </source>
</evidence>
<organism evidence="9 10">
    <name type="scientific">Candidatus Coatesbacteria bacterium 4484_99</name>
    <dbReference type="NCBI Taxonomy" id="1970774"/>
    <lineage>
        <taxon>Bacteria</taxon>
        <taxon>Candidatus Coatesiibacteriota</taxon>
    </lineage>
</organism>
<sequence length="612" mass="70501">MEEKKFFIAISKKRFGPYDIKTIKMLVEKGRYTEDDLVYVKEIKNWMKAKDFPPFREIFIPTEKHRGGYFVNIKNEVKGPLQFDELKALVTNKTISPEDAIWDINRGVWIKADKMPEVAPLFDQIKVKNYHISIGGRPVGPYTDEDIKEMILSGEITIESYIFDGNTWLKIKDSTDFSDIIPPAKKVPTKEAPKEEIPKLEEEIPTAPPIPTQEEPPPPPDEGIMVPPAPEEVELKKTPQVPDLDEELIPDLVEETPETPSFELDEIEQLEEITEEEPLGADELEKEEVLEEKTEKEARVPEWLRDYQISKVDVGSMNPNKAFAIPTSMIDEDSIDTRLSEYGGFTRVKRIFSAFIDGIILGLGFLITTMVLTALNIDPFLPSNPNQYEDQITLISVYGAFFIFYLLFRDGFTSYGSFGKKISGIILIQSQKRRPCGIRRSFLRNIIWFIPPLNIIDNRDLYVKYRNKAFSKAIGIKDDIIRRIKSNSGNDIQELYQLLDKLVSVLEDARYCARLSIGGNNIDPPETITVSERAFVDLIETMYSYARSTRRMARHELTLLEFSKSSKKLANNIYNYVKEANESEHNLILKNLQNITDRIELYRKYFPDECKF</sequence>
<keyword evidence="2 6" id="KW-0812">Transmembrane</keyword>
<feature type="transmembrane region" description="Helical" evidence="6">
    <location>
        <begin position="392"/>
        <end position="408"/>
    </location>
</feature>
<evidence type="ECO:0008006" key="11">
    <source>
        <dbReference type="Google" id="ProtNLM"/>
    </source>
</evidence>
<evidence type="ECO:0000259" key="8">
    <source>
        <dbReference type="Pfam" id="PF14237"/>
    </source>
</evidence>
<evidence type="ECO:0000259" key="7">
    <source>
        <dbReference type="Pfam" id="PF06271"/>
    </source>
</evidence>
<evidence type="ECO:0000313" key="9">
    <source>
        <dbReference type="EMBL" id="OQX90728.1"/>
    </source>
</evidence>
<evidence type="ECO:0000256" key="2">
    <source>
        <dbReference type="ARBA" id="ARBA00022692"/>
    </source>
</evidence>
<dbReference type="InterPro" id="IPR010432">
    <property type="entry name" value="RDD"/>
</dbReference>
<reference evidence="10" key="1">
    <citation type="submission" date="2017-03" db="EMBL/GenBank/DDBJ databases">
        <title>Novel pathways for hydrocarbon cycling and metabolic interdependencies in hydrothermal sediment communities.</title>
        <authorList>
            <person name="Dombrowski N."/>
            <person name="Seitz K."/>
            <person name="Teske A."/>
            <person name="Baker B."/>
        </authorList>
    </citation>
    <scope>NUCLEOTIDE SEQUENCE [LARGE SCALE GENOMIC DNA]</scope>
</reference>
<dbReference type="AlphaFoldDB" id="A0A1W9S1K6"/>
<protein>
    <recommendedName>
        <fullName evidence="11">RDD domain-containing protein</fullName>
    </recommendedName>
</protein>
<dbReference type="Pfam" id="PF14237">
    <property type="entry name" value="GYF_2"/>
    <property type="match status" value="2"/>
</dbReference>
<evidence type="ECO:0000256" key="1">
    <source>
        <dbReference type="ARBA" id="ARBA00004141"/>
    </source>
</evidence>
<feature type="transmembrane region" description="Helical" evidence="6">
    <location>
        <begin position="351"/>
        <end position="372"/>
    </location>
</feature>
<comment type="caution">
    <text evidence="9">The sequence shown here is derived from an EMBL/GenBank/DDBJ whole genome shotgun (WGS) entry which is preliminary data.</text>
</comment>